<dbReference type="SUPFAM" id="SSF51445">
    <property type="entry name" value="(Trans)glycosidases"/>
    <property type="match status" value="1"/>
</dbReference>
<comment type="catalytic activity">
    <reaction evidence="1">
        <text>Hydrolysis of terminal, non-reducing alpha-D-galactose residues in alpha-D-galactosides, including galactose oligosaccharides, galactomannans and galactolipids.</text>
        <dbReference type="EC" id="3.2.1.22"/>
    </reaction>
</comment>
<evidence type="ECO:0000256" key="1">
    <source>
        <dbReference type="ARBA" id="ARBA00001255"/>
    </source>
</evidence>
<dbReference type="PANTHER" id="PTHR35273">
    <property type="entry name" value="ALPHA-1,4 POLYGALACTOSAMINIDASE, PUTATIVE (AFU_ORTHOLOGUE AFUA_3G07890)-RELATED"/>
    <property type="match status" value="1"/>
</dbReference>
<sequence length="312" mass="34052">MSQQRKSWSRRRKLVVGLIGIVVIIALAVGLGVGLTRQGSDDDENTSSPTPTPIPPTTNNTDQAGIWHPSPGGTWNYEINGALSDSSKQQVFDVWDIDLFDNDEDVISSLQGQGAKVICYFSAGSYEEWRSDASDFSQSDLGNELDGWPGERWLNVSSQAVRDIMLTRIDLAAQKSCNGVEPDNVDGYNNDNGLDLTQQDAASYIRFLSDAAHQRNLSIGLKNAAEIVSTVVNIVDYCVNEECVKYNECSTFAPFIQQGKAVFHVEYPKGSDTNNALAVSSSARAEVCDASGTAQFSTILKNMELDSWIETC</sequence>
<protein>
    <recommendedName>
        <fullName evidence="2">alpha-galactosidase</fullName>
        <ecNumber evidence="2">3.2.1.22</ecNumber>
    </recommendedName>
</protein>
<dbReference type="InterPro" id="IPR013785">
    <property type="entry name" value="Aldolase_TIM"/>
</dbReference>
<keyword evidence="4" id="KW-0472">Membrane</keyword>
<organism evidence="6 7">
    <name type="scientific">Lithohypha guttulata</name>
    <dbReference type="NCBI Taxonomy" id="1690604"/>
    <lineage>
        <taxon>Eukaryota</taxon>
        <taxon>Fungi</taxon>
        <taxon>Dikarya</taxon>
        <taxon>Ascomycota</taxon>
        <taxon>Pezizomycotina</taxon>
        <taxon>Eurotiomycetes</taxon>
        <taxon>Chaetothyriomycetidae</taxon>
        <taxon>Chaetothyriales</taxon>
        <taxon>Trichomeriaceae</taxon>
        <taxon>Lithohypha</taxon>
    </lineage>
</organism>
<reference evidence="6 7" key="1">
    <citation type="submission" date="2023-08" db="EMBL/GenBank/DDBJ databases">
        <title>Black Yeasts Isolated from many extreme environments.</title>
        <authorList>
            <person name="Coleine C."/>
            <person name="Stajich J.E."/>
            <person name="Selbmann L."/>
        </authorList>
    </citation>
    <scope>NUCLEOTIDE SEQUENCE [LARGE SCALE GENOMIC DNA]</scope>
    <source>
        <strain evidence="6 7">CCFEE 5885</strain>
    </source>
</reference>
<feature type="domain" description="Glycoside-hydrolase family GH114 TIM-barrel" evidence="5">
    <location>
        <begin position="74"/>
        <end position="308"/>
    </location>
</feature>
<name>A0ABR0K4P7_9EURO</name>
<dbReference type="Pfam" id="PF03537">
    <property type="entry name" value="Glyco_hydro_114"/>
    <property type="match status" value="1"/>
</dbReference>
<keyword evidence="7" id="KW-1185">Reference proteome</keyword>
<accession>A0ABR0K4P7</accession>
<keyword evidence="4" id="KW-1133">Transmembrane helix</keyword>
<evidence type="ECO:0000256" key="3">
    <source>
        <dbReference type="SAM" id="MobiDB-lite"/>
    </source>
</evidence>
<keyword evidence="4" id="KW-0812">Transmembrane</keyword>
<evidence type="ECO:0000313" key="6">
    <source>
        <dbReference type="EMBL" id="KAK5087265.1"/>
    </source>
</evidence>
<dbReference type="EMBL" id="JAVRRG010000094">
    <property type="protein sequence ID" value="KAK5087265.1"/>
    <property type="molecule type" value="Genomic_DNA"/>
</dbReference>
<dbReference type="InterPro" id="IPR017853">
    <property type="entry name" value="GH"/>
</dbReference>
<comment type="caution">
    <text evidence="6">The sequence shown here is derived from an EMBL/GenBank/DDBJ whole genome shotgun (WGS) entry which is preliminary data.</text>
</comment>
<dbReference type="PANTHER" id="PTHR35273:SF2">
    <property type="entry name" value="ALPHA-GALACTOSIDASE"/>
    <property type="match status" value="1"/>
</dbReference>
<feature type="region of interest" description="Disordered" evidence="3">
    <location>
        <begin position="38"/>
        <end position="70"/>
    </location>
</feature>
<gene>
    <name evidence="6" type="ORF">LTR24_006860</name>
</gene>
<dbReference type="Gene3D" id="3.20.20.70">
    <property type="entry name" value="Aldolase class I"/>
    <property type="match status" value="1"/>
</dbReference>
<evidence type="ECO:0000259" key="5">
    <source>
        <dbReference type="Pfam" id="PF03537"/>
    </source>
</evidence>
<evidence type="ECO:0000313" key="7">
    <source>
        <dbReference type="Proteomes" id="UP001345013"/>
    </source>
</evidence>
<dbReference type="InterPro" id="IPR004352">
    <property type="entry name" value="GH114_TIM-barrel"/>
</dbReference>
<evidence type="ECO:0000256" key="2">
    <source>
        <dbReference type="ARBA" id="ARBA00012755"/>
    </source>
</evidence>
<feature type="transmembrane region" description="Helical" evidence="4">
    <location>
        <begin position="14"/>
        <end position="35"/>
    </location>
</feature>
<evidence type="ECO:0000256" key="4">
    <source>
        <dbReference type="SAM" id="Phobius"/>
    </source>
</evidence>
<dbReference type="Proteomes" id="UP001345013">
    <property type="component" value="Unassembled WGS sequence"/>
</dbReference>
<dbReference type="EC" id="3.2.1.22" evidence="2"/>
<proteinExistence type="predicted"/>